<comment type="caution">
    <text evidence="2">The sequence shown here is derived from an EMBL/GenBank/DDBJ whole genome shotgun (WGS) entry which is preliminary data.</text>
</comment>
<accession>A0AA40G0B6</accession>
<dbReference type="EMBL" id="JAHYIQ010000010">
    <property type="protein sequence ID" value="KAK1128602.1"/>
    <property type="molecule type" value="Genomic_DNA"/>
</dbReference>
<name>A0AA40G0B6_9HYME</name>
<evidence type="ECO:0000256" key="1">
    <source>
        <dbReference type="SAM" id="MobiDB-lite"/>
    </source>
</evidence>
<feature type="compositionally biased region" description="Basic and acidic residues" evidence="1">
    <location>
        <begin position="39"/>
        <end position="59"/>
    </location>
</feature>
<evidence type="ECO:0000313" key="2">
    <source>
        <dbReference type="EMBL" id="KAK1128602.1"/>
    </source>
</evidence>
<evidence type="ECO:0000313" key="3">
    <source>
        <dbReference type="Proteomes" id="UP001177670"/>
    </source>
</evidence>
<protein>
    <submittedName>
        <fullName evidence="2">Uncharacterized protein</fullName>
    </submittedName>
</protein>
<proteinExistence type="predicted"/>
<keyword evidence="3" id="KW-1185">Reference proteome</keyword>
<feature type="region of interest" description="Disordered" evidence="1">
    <location>
        <begin position="1"/>
        <end position="70"/>
    </location>
</feature>
<gene>
    <name evidence="2" type="ORF">K0M31_003060</name>
</gene>
<sequence>MGGFSGSGQCPPVTLNHPAVQSGPRQTGGSASGPIEIPGADKQHALLRRSGGEKKRVPDRAAAAAGPSYDTTKVLKIPALRPCRAQADRYYRGGCELHGDTCNFVNNDISPDSRATSKIPACGVSICQKVAGERKRERKKEEWTRNMDVHEH</sequence>
<reference evidence="2" key="1">
    <citation type="submission" date="2021-10" db="EMBL/GenBank/DDBJ databases">
        <title>Melipona bicolor Genome sequencing and assembly.</title>
        <authorList>
            <person name="Araujo N.S."/>
            <person name="Arias M.C."/>
        </authorList>
    </citation>
    <scope>NUCLEOTIDE SEQUENCE</scope>
    <source>
        <strain evidence="2">USP_2M_L1-L4_2017</strain>
        <tissue evidence="2">Whole body</tissue>
    </source>
</reference>
<dbReference type="Proteomes" id="UP001177670">
    <property type="component" value="Unassembled WGS sequence"/>
</dbReference>
<dbReference type="AlphaFoldDB" id="A0AA40G0B6"/>
<organism evidence="2 3">
    <name type="scientific">Melipona bicolor</name>
    <dbReference type="NCBI Taxonomy" id="60889"/>
    <lineage>
        <taxon>Eukaryota</taxon>
        <taxon>Metazoa</taxon>
        <taxon>Ecdysozoa</taxon>
        <taxon>Arthropoda</taxon>
        <taxon>Hexapoda</taxon>
        <taxon>Insecta</taxon>
        <taxon>Pterygota</taxon>
        <taxon>Neoptera</taxon>
        <taxon>Endopterygota</taxon>
        <taxon>Hymenoptera</taxon>
        <taxon>Apocrita</taxon>
        <taxon>Aculeata</taxon>
        <taxon>Apoidea</taxon>
        <taxon>Anthophila</taxon>
        <taxon>Apidae</taxon>
        <taxon>Melipona</taxon>
    </lineage>
</organism>